<accession>A0A934M634</accession>
<dbReference type="GO" id="GO:0016747">
    <property type="term" value="F:acyltransferase activity, transferring groups other than amino-acyl groups"/>
    <property type="evidence" value="ECO:0007669"/>
    <property type="project" value="InterPro"/>
</dbReference>
<dbReference type="AlphaFoldDB" id="A0A934M634"/>
<reference evidence="2" key="1">
    <citation type="submission" date="2020-12" db="EMBL/GenBank/DDBJ databases">
        <title>Sanguibacter suaedae sp. nov., isolated from Suaeda aralocaspica.</title>
        <authorList>
            <person name="Ma Q."/>
        </authorList>
    </citation>
    <scope>NUCLEOTIDE SEQUENCE</scope>
    <source>
        <strain evidence="2">YZGR15</strain>
    </source>
</reference>
<protein>
    <submittedName>
        <fullName evidence="2">GNAT family N-acetyltransferase</fullName>
    </submittedName>
</protein>
<dbReference type="InterPro" id="IPR051531">
    <property type="entry name" value="N-acetyltransferase"/>
</dbReference>
<dbReference type="PANTHER" id="PTHR43792">
    <property type="entry name" value="GNAT FAMILY, PUTATIVE (AFU_ORTHOLOGUE AFUA_3G00765)-RELATED-RELATED"/>
    <property type="match status" value="1"/>
</dbReference>
<dbReference type="InterPro" id="IPR016181">
    <property type="entry name" value="Acyl_CoA_acyltransferase"/>
</dbReference>
<proteinExistence type="predicted"/>
<gene>
    <name evidence="2" type="ORF">JAV76_02085</name>
</gene>
<feature type="domain" description="N-acetyltransferase" evidence="1">
    <location>
        <begin position="1"/>
        <end position="154"/>
    </location>
</feature>
<dbReference type="SUPFAM" id="SSF55729">
    <property type="entry name" value="Acyl-CoA N-acyltransferases (Nat)"/>
    <property type="match status" value="1"/>
</dbReference>
<dbReference type="PANTHER" id="PTHR43792:SF1">
    <property type="entry name" value="N-ACETYLTRANSFERASE DOMAIN-CONTAINING PROTEIN"/>
    <property type="match status" value="1"/>
</dbReference>
<evidence type="ECO:0000259" key="1">
    <source>
        <dbReference type="PROSITE" id="PS51186"/>
    </source>
</evidence>
<dbReference type="Pfam" id="PF13302">
    <property type="entry name" value="Acetyltransf_3"/>
    <property type="match status" value="1"/>
</dbReference>
<dbReference type="PROSITE" id="PS51186">
    <property type="entry name" value="GNAT"/>
    <property type="match status" value="1"/>
</dbReference>
<dbReference type="Gene3D" id="3.40.630.30">
    <property type="match status" value="1"/>
</dbReference>
<keyword evidence="3" id="KW-1185">Reference proteome</keyword>
<dbReference type="InterPro" id="IPR000182">
    <property type="entry name" value="GNAT_dom"/>
</dbReference>
<dbReference type="Proteomes" id="UP000602087">
    <property type="component" value="Unassembled WGS sequence"/>
</dbReference>
<sequence length="162" mass="18463">MWEYRQLDEVSHWGSWRPADQDDWREIIGARQRDTLVVELDGHIIGELMLRVADAWAQREVASGAKHAEAELGWAFNPAHGGQGYATEAVQEVLRLCFEDLGLRRVTASIFADNTPSWRLAERLGMRRETYTVKDSLHRELGWVDGVGYALLADEWAEQAGR</sequence>
<evidence type="ECO:0000313" key="2">
    <source>
        <dbReference type="EMBL" id="MBI9113802.1"/>
    </source>
</evidence>
<name>A0A934M634_9MICO</name>
<organism evidence="2 3">
    <name type="scientific">Sanguibacter suaedae</name>
    <dbReference type="NCBI Taxonomy" id="2795737"/>
    <lineage>
        <taxon>Bacteria</taxon>
        <taxon>Bacillati</taxon>
        <taxon>Actinomycetota</taxon>
        <taxon>Actinomycetes</taxon>
        <taxon>Micrococcales</taxon>
        <taxon>Sanguibacteraceae</taxon>
        <taxon>Sanguibacter</taxon>
    </lineage>
</organism>
<evidence type="ECO:0000313" key="3">
    <source>
        <dbReference type="Proteomes" id="UP000602087"/>
    </source>
</evidence>
<comment type="caution">
    <text evidence="2">The sequence shown here is derived from an EMBL/GenBank/DDBJ whole genome shotgun (WGS) entry which is preliminary data.</text>
</comment>
<dbReference type="EMBL" id="JAEINH010000001">
    <property type="protein sequence ID" value="MBI9113802.1"/>
    <property type="molecule type" value="Genomic_DNA"/>
</dbReference>